<evidence type="ECO:0000256" key="1">
    <source>
        <dbReference type="SAM" id="Coils"/>
    </source>
</evidence>
<feature type="region of interest" description="Disordered" evidence="2">
    <location>
        <begin position="1487"/>
        <end position="1509"/>
    </location>
</feature>
<accession>A0A510K389</accession>
<dbReference type="OrthoDB" id="78100at2"/>
<feature type="region of interest" description="Disordered" evidence="2">
    <location>
        <begin position="2668"/>
        <end position="2694"/>
    </location>
</feature>
<proteinExistence type="predicted"/>
<feature type="coiled-coil region" evidence="1">
    <location>
        <begin position="2592"/>
        <end position="2631"/>
    </location>
</feature>
<dbReference type="InterPro" id="IPR025157">
    <property type="entry name" value="Hemagglutinin_rpt"/>
</dbReference>
<evidence type="ECO:0000256" key="2">
    <source>
        <dbReference type="SAM" id="MobiDB-lite"/>
    </source>
</evidence>
<organism evidence="3 4">
    <name type="scientific">Leptotrichia trevisanii</name>
    <dbReference type="NCBI Taxonomy" id="109328"/>
    <lineage>
        <taxon>Bacteria</taxon>
        <taxon>Fusobacteriati</taxon>
        <taxon>Fusobacteriota</taxon>
        <taxon>Fusobacteriia</taxon>
        <taxon>Fusobacteriales</taxon>
        <taxon>Leptotrichiaceae</taxon>
        <taxon>Leptotrichia</taxon>
    </lineage>
</organism>
<keyword evidence="1" id="KW-0175">Coiled coil</keyword>
<keyword evidence="4" id="KW-1185">Reference proteome</keyword>
<dbReference type="GO" id="GO:0003824">
    <property type="term" value="F:catalytic activity"/>
    <property type="evidence" value="ECO:0007669"/>
    <property type="project" value="UniProtKB-ARBA"/>
</dbReference>
<feature type="compositionally biased region" description="Low complexity" evidence="2">
    <location>
        <begin position="1487"/>
        <end position="1502"/>
    </location>
</feature>
<evidence type="ECO:0000313" key="3">
    <source>
        <dbReference type="EMBL" id="BBM46138.1"/>
    </source>
</evidence>
<gene>
    <name evidence="3" type="ORF">JMUB3870_2265</name>
</gene>
<dbReference type="RefSeq" id="WP_155283124.1">
    <property type="nucleotide sequence ID" value="NZ_AP019831.1"/>
</dbReference>
<evidence type="ECO:0000313" key="4">
    <source>
        <dbReference type="Proteomes" id="UP000422644"/>
    </source>
</evidence>
<name>A0A510K389_9FUSO</name>
<reference evidence="3 4" key="1">
    <citation type="submission" date="2019-07" db="EMBL/GenBank/DDBJ databases">
        <title>Complete Genome Sequence of Leptotrichia trevisanii Strain JMUB3870.</title>
        <authorList>
            <person name="Watanabe S."/>
            <person name="Cui L."/>
        </authorList>
    </citation>
    <scope>NUCLEOTIDE SEQUENCE [LARGE SCALE GENOMIC DNA]</scope>
    <source>
        <strain evidence="3 4">JMUB3870</strain>
    </source>
</reference>
<dbReference type="EMBL" id="AP019831">
    <property type="protein sequence ID" value="BBM46138.1"/>
    <property type="molecule type" value="Genomic_DNA"/>
</dbReference>
<sequence>MEILLPKNMDTSGTVVSNNLRTGNLKNDGKIVANKDLTANKVSSTGDITVVGKISAGNLKSSGSLRTNEDLSVNGRFDNDGTVETSKNVAVSGDINNTGKILAGGNLSGRNTVSAGVISSRNVNVDDLKNDGKVTAGENITAKKVTNTGDIAAVGTISSDDMKTSGTVKANKTITVAGKLENDGVVETAEDVKVSGNIKNTGKIASNGDLTGKDTVTSGTIVSRNVKVDNLSNDGVIVANGNLNAKNVKNTRDITAVGTVSSDDLVTSGNVRANGKITVSGKLENSGAVETAKNISVAGNIRNDGKIAANDDLTGKNTENNGNIYVKNLEVNNLKNTGKVEGVNLKTDDIANSGDITAIGKISSGNIDNSGKLLANGTISAKNIKNATSSSKIAAGKGITGERIENSGTFATNGDIKATSSLVNSGTVDGKGIDVAGAEFTNSGKINGENIKANVVNARNDGFIYSGNDVELTTNTLINTKEITAVNNINAANATVTNNGKIASNNRVLLDNSAITNTGEILSGEIFMRNAQRFDNTGTIKGNNVELGINQDINLTGNLHGQQRLKISANNITNNGNTTGTGLIEINSNDFTNNRELASDTVVVNGRGEVVNNSMITGNNGKISGRNITNNDLIAFENYLEMNAQGKVQNNKGKAIYGGQTLIVKANEIMNDEAEILGGNMDLNAARITNNVATIQSTGNITITSSDFQNIGRVSNLGNYEKYYETWDGRRLSEAEVLNGWIYHHGDDWDKSSNGSRGRKARSEQREWLETFIRDTGGNSLLLTKYQNDARRALNNGYQKLESESARHPEVALRGKIESRATTEYGKVLASGNITINSGNFKNRDSIISGGGLVNITATNFENSVTTGSPVQLQKGTEKLELEIKRYKKRKRPRVKMVAYFHRELTAGDIGYESGQPSVIEGQQVIVSAPNIIQNPIEAGNGKVLNNGGAIGRTLLSSTSVGMNKGTSSANGQVQAAGNTLLSKVNSSFNGNSQINGSTNLNSPINSTFNRAVQIAGNNSGIKDIKNTGIISVNPILASAMFTANMNPSSRYLMETRSRYINLGQYFGSDYFTSRVGYSEIWDRTRRLGDAYYENQLLTRSLAEKLGTAFINGKSNQELVKSMIDNAATEGARLGLTVGQELTQEQINNLNKDIVWYVTKEVNGIEVLAPQVYLSKNTRSSISDDTRNRVGGINGTYIETNNFVNNGTKYGNGGMTVVKANTVRNETATNLLSEISGDQTYVNAVGNIENIGGLISGRDLVSVVSQNGDVINRTTTREVGYNNGELDRTRFTDVVSVAEISSKNGPAYIQGKNYTSEGAVTAGNTVRIDASENVNINALKLTGEQKFGRNNDNYGSYGFVNHLQSAVNGTDGVMITSGKDTNISGSQVASLGNVNINAQNINITNVVNSESIESKRVNSGFISTETKTNSAYTESNQGSRIFGNNVVLDSKKDTNVIASDIMARKDESGNGGNILVTAGDNVNILSDTTSQSSSSTTSKTKSIGSLNVGNKGRANGMAQVIQNSSHLSANGGNIVVKSGKDTLIGASELQSTESIGLVAGGNVVVTGLDEKYGESSSKSKGGMFRGGHLYKGSSESEKNQNITNKESVIKAGKDIVVKGENVGILGSDFDAGQDINVDAKNGIIVKSRNEVYSSENKKNETKVGFFATGHNLSFEAGIEAKSKSDASATRQIRPDESTLVANGNITLKSGENIYFEGDAASGQDINLDSKNIFIADSEGRVEYTNESKETRVSFGVDMNFNNIPKTVESFKNYYKGLERLGHLEDLVTPIRKLAKGDDLLGAFHGREKAINGFNDLFAGPTEGSGKAGIYLKASMDRTSSSGNEGTIERTGLTAGNNINIRGTEKVGIRGTDIKSYNDINIQTKNLDIQASKSDITNQNKAYGISGEIDTLGSNLSVSGYYNRGKTEGYTYNNAKIDAANNLNIQIDNGTIRGANISANNLNVAVKNNLEVESLQDYEKMRQIGINASVGNVTGENKSYGGGVNYTGRDKNWVNEQTSLIGRNSVNVEVGNKLTIAGAKIANEENGIDKGNLIVKANEIEARDIVSKDNFLALDANANITRRDIYRQGRIAERYENDGGAGFAGSEVEKVSRATIGNGTIVTNQGTVGVNRDISKSDEKTRDVEVKRVGIDYNDERREWGEVNAIISENAGTIGKFTDKISFIPQFVAGKSNEETFREATFKTIRQVEDAIDFGMLNQELGLIPTSGQHGAVGEQLVKTFIKDKNPIYKLVARVDANGKIVTEYKLINRLGELTPDENGKVRVFANGMAEELERAGANAINQYITKEDYERLKNNPNETFEVGLVYNKTRGRIWDGFESLVGKMQNGSPNNFGLTTGVSRGMKDALSTYDPNVTYEVRGYSQGNINLEGALNDMINKGEKFAFIGNNRLELSHSGSPKADMVYDDLAKKAGAKEGSVVNIGSASNIKDMVTSETAGLVKGLISEMSPLRMTENFDEAVAEYEKKPPKNEISKTPIIGGALQTHQEYALVGLPELYRIDKKNKKPIQGDFNIDEVKKIVKTQDLKGFEGLENVKSMQDLYYNYPKMYKAFNKYVSEHHRLYFNKDVGIAVDIMKQEEIKIESLKNHKEKDSREKYENALREQKRLIDQRKENVKDMLMNVPRVNPDYGKDMDKDLFNARDNALTEQLNKDFPRNNPYKNINPDEGLNMPKPEINREKSQNINEQLKKLRERVGN</sequence>
<protein>
    <submittedName>
        <fullName evidence="3">Putative septum site-determining protein</fullName>
    </submittedName>
</protein>
<dbReference type="Proteomes" id="UP000422644">
    <property type="component" value="Chromosome"/>
</dbReference>
<dbReference type="Pfam" id="PF13332">
    <property type="entry name" value="Fil_haemagg_2"/>
    <property type="match status" value="4"/>
</dbReference>